<dbReference type="Proteomes" id="UP000199532">
    <property type="component" value="Unassembled WGS sequence"/>
</dbReference>
<name>A0A1H6TI96_9BACT</name>
<protein>
    <submittedName>
        <fullName evidence="1">Uncharacterized protein</fullName>
    </submittedName>
</protein>
<keyword evidence="2" id="KW-1185">Reference proteome</keyword>
<evidence type="ECO:0000313" key="2">
    <source>
        <dbReference type="Proteomes" id="UP000199532"/>
    </source>
</evidence>
<gene>
    <name evidence="1" type="ORF">SAMN04487995_2264</name>
</gene>
<sequence>MVTNSVLRIKSIFRLEITALPNNETMGICLISLFCVVLK</sequence>
<evidence type="ECO:0000313" key="1">
    <source>
        <dbReference type="EMBL" id="SEI79768.1"/>
    </source>
</evidence>
<reference evidence="1 2" key="1">
    <citation type="submission" date="2016-10" db="EMBL/GenBank/DDBJ databases">
        <authorList>
            <person name="de Groot N.N."/>
        </authorList>
    </citation>
    <scope>NUCLEOTIDE SEQUENCE [LARGE SCALE GENOMIC DNA]</scope>
    <source>
        <strain evidence="1 2">DSM 19938</strain>
    </source>
</reference>
<accession>A0A1H6TI96</accession>
<proteinExistence type="predicted"/>
<dbReference type="EMBL" id="FNXY01000003">
    <property type="protein sequence ID" value="SEI79768.1"/>
    <property type="molecule type" value="Genomic_DNA"/>
</dbReference>
<dbReference type="AlphaFoldDB" id="A0A1H6TI96"/>
<organism evidence="1 2">
    <name type="scientific">Dyadobacter koreensis</name>
    <dbReference type="NCBI Taxonomy" id="408657"/>
    <lineage>
        <taxon>Bacteria</taxon>
        <taxon>Pseudomonadati</taxon>
        <taxon>Bacteroidota</taxon>
        <taxon>Cytophagia</taxon>
        <taxon>Cytophagales</taxon>
        <taxon>Spirosomataceae</taxon>
        <taxon>Dyadobacter</taxon>
    </lineage>
</organism>